<dbReference type="RefSeq" id="XP_007321070.1">
    <property type="nucleotide sequence ID" value="XM_007321008.1"/>
</dbReference>
<evidence type="ECO:0000313" key="2">
    <source>
        <dbReference type="EMBL" id="EGO22532.1"/>
    </source>
</evidence>
<accession>F8P300</accession>
<dbReference type="KEGG" id="sla:SERLADRAFT_395912"/>
<reference evidence="2" key="1">
    <citation type="submission" date="2011-04" db="EMBL/GenBank/DDBJ databases">
        <title>Evolution of plant cell wall degrading machinery underlies the functional diversity of forest fungi.</title>
        <authorList>
            <consortium name="US DOE Joint Genome Institute (JGI-PGF)"/>
            <person name="Eastwood D.C."/>
            <person name="Floudas D."/>
            <person name="Binder M."/>
            <person name="Majcherczyk A."/>
            <person name="Schneider P."/>
            <person name="Aerts A."/>
            <person name="Asiegbu F.O."/>
            <person name="Baker S.E."/>
            <person name="Barry K."/>
            <person name="Bendiksby M."/>
            <person name="Blumentritt M."/>
            <person name="Coutinho P.M."/>
            <person name="Cullen D."/>
            <person name="Cullen D."/>
            <person name="Gathman A."/>
            <person name="Goodell B."/>
            <person name="Henrissat B."/>
            <person name="Ihrmark K."/>
            <person name="Kauserud H."/>
            <person name="Kohler A."/>
            <person name="LaButti K."/>
            <person name="Lapidus A."/>
            <person name="Lavin J.L."/>
            <person name="Lee Y.-H."/>
            <person name="Lindquist E."/>
            <person name="Lilly W."/>
            <person name="Lucas S."/>
            <person name="Morin E."/>
            <person name="Murat C."/>
            <person name="Oguiza J.A."/>
            <person name="Park J."/>
            <person name="Pisabarro A.G."/>
            <person name="Riley R."/>
            <person name="Rosling A."/>
            <person name="Salamov A."/>
            <person name="Schmidt O."/>
            <person name="Schmutz J."/>
            <person name="Skrede I."/>
            <person name="Stenlid J."/>
            <person name="Wiebenga A."/>
            <person name="Xie X."/>
            <person name="Kues U."/>
            <person name="Hibbett D.S."/>
            <person name="Hoffmeister D."/>
            <person name="Hogberg N."/>
            <person name="Martin F."/>
            <person name="Grigoriev I.V."/>
            <person name="Watkinson S.C."/>
        </authorList>
    </citation>
    <scope>NUCLEOTIDE SEQUENCE</scope>
    <source>
        <strain evidence="2">S7.9</strain>
    </source>
</reference>
<feature type="domain" description="J" evidence="1">
    <location>
        <begin position="47"/>
        <end position="116"/>
    </location>
</feature>
<dbReference type="OrthoDB" id="445556at2759"/>
<dbReference type="SMART" id="SM00271">
    <property type="entry name" value="DnaJ"/>
    <property type="match status" value="1"/>
</dbReference>
<feature type="non-terminal residue" evidence="2">
    <location>
        <position position="116"/>
    </location>
</feature>
<evidence type="ECO:0000259" key="1">
    <source>
        <dbReference type="PROSITE" id="PS50076"/>
    </source>
</evidence>
<dbReference type="Gene3D" id="1.10.287.110">
    <property type="entry name" value="DnaJ domain"/>
    <property type="match status" value="1"/>
</dbReference>
<dbReference type="PROSITE" id="PS50076">
    <property type="entry name" value="DNAJ_2"/>
    <property type="match status" value="1"/>
</dbReference>
<name>F8P300_SERL9</name>
<sequence length="116" mass="13226">MLVHIHPQRLSALPVYRFLSVQRRLAHTVPNTSPSTHFPFPAHARPTPHQIFHLPLGASEADIKSRYYDLVRTHHPDSTFCRDLSPSERHSRFQAITAAYDSLRGKARSGTSDIFE</sequence>
<dbReference type="AlphaFoldDB" id="F8P300"/>
<dbReference type="GeneID" id="18811741"/>
<dbReference type="CDD" id="cd06257">
    <property type="entry name" value="DnaJ"/>
    <property type="match status" value="1"/>
</dbReference>
<dbReference type="Proteomes" id="UP000008064">
    <property type="component" value="Unassembled WGS sequence"/>
</dbReference>
<gene>
    <name evidence="2" type="ORF">SERLADRAFT_395912</name>
</gene>
<protein>
    <recommendedName>
        <fullName evidence="1">J domain-containing protein</fullName>
    </recommendedName>
</protein>
<proteinExistence type="predicted"/>
<dbReference type="HOGENOM" id="CLU_2102818_0_0_1"/>
<dbReference type="InterPro" id="IPR001623">
    <property type="entry name" value="DnaJ_domain"/>
</dbReference>
<dbReference type="InterPro" id="IPR036869">
    <property type="entry name" value="J_dom_sf"/>
</dbReference>
<dbReference type="Pfam" id="PF00226">
    <property type="entry name" value="DnaJ"/>
    <property type="match status" value="1"/>
</dbReference>
<dbReference type="SUPFAM" id="SSF46565">
    <property type="entry name" value="Chaperone J-domain"/>
    <property type="match status" value="1"/>
</dbReference>
<dbReference type="EMBL" id="GL945437">
    <property type="protein sequence ID" value="EGO22532.1"/>
    <property type="molecule type" value="Genomic_DNA"/>
</dbReference>
<organism>
    <name type="scientific">Serpula lacrymans var. lacrymans (strain S7.9)</name>
    <name type="common">Dry rot fungus</name>
    <dbReference type="NCBI Taxonomy" id="578457"/>
    <lineage>
        <taxon>Eukaryota</taxon>
        <taxon>Fungi</taxon>
        <taxon>Dikarya</taxon>
        <taxon>Basidiomycota</taxon>
        <taxon>Agaricomycotina</taxon>
        <taxon>Agaricomycetes</taxon>
        <taxon>Agaricomycetidae</taxon>
        <taxon>Boletales</taxon>
        <taxon>Coniophorineae</taxon>
        <taxon>Serpulaceae</taxon>
        <taxon>Serpula</taxon>
    </lineage>
</organism>